<dbReference type="AlphaFoldDB" id="Q53172"/>
<accession>Q53172</accession>
<dbReference type="PANTHER" id="PTHR45831:SF2">
    <property type="entry name" value="LD24721P"/>
    <property type="match status" value="1"/>
</dbReference>
<name>Q53172_CERSP</name>
<keyword evidence="2 3" id="KW-0802">TPR repeat</keyword>
<evidence type="ECO:0000313" key="4">
    <source>
        <dbReference type="EMBL" id="CAA90561.1"/>
    </source>
</evidence>
<gene>
    <name evidence="4" type="primary">putative ORF</name>
</gene>
<dbReference type="SUPFAM" id="SSF48452">
    <property type="entry name" value="TPR-like"/>
    <property type="match status" value="1"/>
</dbReference>
<dbReference type="GO" id="GO:0006620">
    <property type="term" value="P:post-translational protein targeting to endoplasmic reticulum membrane"/>
    <property type="evidence" value="ECO:0007669"/>
    <property type="project" value="TreeGrafter"/>
</dbReference>
<dbReference type="InterPro" id="IPR011990">
    <property type="entry name" value="TPR-like_helical_dom_sf"/>
</dbReference>
<dbReference type="GO" id="GO:0016020">
    <property type="term" value="C:membrane"/>
    <property type="evidence" value="ECO:0007669"/>
    <property type="project" value="TreeGrafter"/>
</dbReference>
<dbReference type="InterPro" id="IPR047150">
    <property type="entry name" value="SGT"/>
</dbReference>
<dbReference type="PANTHER" id="PTHR45831">
    <property type="entry name" value="LD24721P"/>
    <property type="match status" value="1"/>
</dbReference>
<feature type="repeat" description="TPR" evidence="3">
    <location>
        <begin position="145"/>
        <end position="178"/>
    </location>
</feature>
<reference evidence="4" key="1">
    <citation type="submission" date="1995-07" db="EMBL/GenBank/DDBJ databases">
        <authorList>
            <person name="Sabaty M.M."/>
        </authorList>
    </citation>
    <scope>NUCLEOTIDE SEQUENCE</scope>
    <source>
        <strain evidence="4">2.4.1</strain>
    </source>
</reference>
<dbReference type="Gene3D" id="1.25.40.10">
    <property type="entry name" value="Tetratricopeptide repeat domain"/>
    <property type="match status" value="1"/>
</dbReference>
<sequence length="197" mass="21072">MARYIRTMKARRPFHNAIVGAIVPIVLGLAPVGAQTAGGPGGMDELFARLKEADAAAARRIERQIFTEWSKSGSASADLLLERGRKALAAGDTRTAIDHLTALIDHAPDFAEGWNARATAYFQAGMFGPSMADIAHVLTLNPRHFGALAGLGTMLEQMDRPKPALEAYRAALAIHPHLDGVEQAVERLEAKAAGQEL</sequence>
<keyword evidence="1" id="KW-0677">Repeat</keyword>
<reference evidence="4" key="2">
    <citation type="journal article" date="1996" name="J. Bacteriol.">
        <title>mgpS, a complex regulatory locus involved in the transcriptional control of the puc and puf operons in Rhodobacter sphaeroides 2.4.1.</title>
        <authorList>
            <person name="Sabaty M."/>
            <person name="Kaplan S."/>
        </authorList>
    </citation>
    <scope>NUCLEOTIDE SEQUENCE</scope>
    <source>
        <strain evidence="4">2.4.1</strain>
    </source>
</reference>
<dbReference type="SMART" id="SM00028">
    <property type="entry name" value="TPR"/>
    <property type="match status" value="3"/>
</dbReference>
<evidence type="ECO:0000256" key="2">
    <source>
        <dbReference type="ARBA" id="ARBA00022803"/>
    </source>
</evidence>
<protein>
    <submittedName>
        <fullName evidence="4">Uncharacterized protein putative ORF</fullName>
    </submittedName>
</protein>
<dbReference type="InterPro" id="IPR019734">
    <property type="entry name" value="TPR_rpt"/>
</dbReference>
<dbReference type="EMBL" id="Z50182">
    <property type="protein sequence ID" value="CAA90561.1"/>
    <property type="molecule type" value="Genomic_DNA"/>
</dbReference>
<evidence type="ECO:0000256" key="1">
    <source>
        <dbReference type="ARBA" id="ARBA00022737"/>
    </source>
</evidence>
<dbReference type="PROSITE" id="PS50005">
    <property type="entry name" value="TPR"/>
    <property type="match status" value="1"/>
</dbReference>
<proteinExistence type="predicted"/>
<dbReference type="GO" id="GO:0072380">
    <property type="term" value="C:TRC complex"/>
    <property type="evidence" value="ECO:0007669"/>
    <property type="project" value="TreeGrafter"/>
</dbReference>
<dbReference type="GO" id="GO:0060090">
    <property type="term" value="F:molecular adaptor activity"/>
    <property type="evidence" value="ECO:0007669"/>
    <property type="project" value="TreeGrafter"/>
</dbReference>
<organism evidence="4">
    <name type="scientific">Cereibacter sphaeroides</name>
    <name type="common">Rhodobacter sphaeroides</name>
    <dbReference type="NCBI Taxonomy" id="1063"/>
    <lineage>
        <taxon>Bacteria</taxon>
        <taxon>Pseudomonadati</taxon>
        <taxon>Pseudomonadota</taxon>
        <taxon>Alphaproteobacteria</taxon>
        <taxon>Rhodobacterales</taxon>
        <taxon>Paracoccaceae</taxon>
        <taxon>Cereibacter</taxon>
    </lineage>
</organism>
<evidence type="ECO:0000256" key="3">
    <source>
        <dbReference type="PROSITE-ProRule" id="PRU00339"/>
    </source>
</evidence>